<dbReference type="PIRSF" id="PIRSF004862">
    <property type="entry name" value="FliF"/>
    <property type="match status" value="1"/>
</dbReference>
<evidence type="ECO:0000256" key="6">
    <source>
        <dbReference type="ARBA" id="ARBA00022989"/>
    </source>
</evidence>
<dbReference type="NCBIfam" id="TIGR00206">
    <property type="entry name" value="fliF"/>
    <property type="match status" value="1"/>
</dbReference>
<keyword evidence="13" id="KW-0282">Flagellum</keyword>
<sequence>MLNGASIPTRVSGGDTVFVSEKQLSSARVILAKEGLPRNGTVVGYEIFNKAEVLGSSSFYQNINLVRALEGELSRTVSSFADVRDARIHLVIPKKEIFLTHKQTASASIVLDLKPGVDIDKKEIYAISHLIASAVPELTVNDITIVDSKGKPYKLASKDDNYDFPMYIQEYKISIEKQIKDAVEGIGYRLVGPDSIVAEVSVDLETEYVLIDEESFDPDEQVLRSSQTLNENSSERIMEDDNVTVENNIPNANPDNAGGALVVNNRKTEELVNYDISRTMRKVERKPGNIRRISIGILIDGTYESNEEGVLVYQPRTQEFMDDLRTLIISAVGFDETRDDTIEIVNIQFDNRIMDVFNGEERRRGDMEYILTLVKWGIFFTMFVILVFVGKSILYHFFPSRILSTSPGDDDTQEQAENDESEKNTGDGNTVDESATNEDDQQTSGEGARDGIDSYKKKIQSQDSGAIAAVLKGLLTQSLKE</sequence>
<dbReference type="PANTHER" id="PTHR30046">
    <property type="entry name" value="FLAGELLAR M-RING PROTEIN"/>
    <property type="match status" value="1"/>
</dbReference>
<dbReference type="InterPro" id="IPR006182">
    <property type="entry name" value="FliF_N_dom"/>
</dbReference>
<keyword evidence="13" id="KW-0966">Cell projection</keyword>
<dbReference type="InterPro" id="IPR013556">
    <property type="entry name" value="Flag_M-ring_C"/>
</dbReference>
<protein>
    <submittedName>
        <fullName evidence="13">Flagellar M-ring protein FliF</fullName>
    </submittedName>
</protein>
<evidence type="ECO:0000256" key="2">
    <source>
        <dbReference type="ARBA" id="ARBA00004651"/>
    </source>
</evidence>
<evidence type="ECO:0000256" key="4">
    <source>
        <dbReference type="ARBA" id="ARBA00022475"/>
    </source>
</evidence>
<accession>W2V011</accession>
<dbReference type="PATRIC" id="fig|1401685.3.peg.401"/>
<dbReference type="Proteomes" id="UP000018951">
    <property type="component" value="Unassembled WGS sequence"/>
</dbReference>
<evidence type="ECO:0000313" key="14">
    <source>
        <dbReference type="Proteomes" id="UP000018951"/>
    </source>
</evidence>
<dbReference type="GO" id="GO:0003774">
    <property type="term" value="F:cytoskeletal motor activity"/>
    <property type="evidence" value="ECO:0007669"/>
    <property type="project" value="InterPro"/>
</dbReference>
<keyword evidence="6 10" id="KW-1133">Transmembrane helix</keyword>
<dbReference type="GO" id="GO:0005886">
    <property type="term" value="C:plasma membrane"/>
    <property type="evidence" value="ECO:0007669"/>
    <property type="project" value="UniProtKB-SubCell"/>
</dbReference>
<dbReference type="InterPro" id="IPR045851">
    <property type="entry name" value="AMP-bd_C_sf"/>
</dbReference>
<dbReference type="Pfam" id="PF01514">
    <property type="entry name" value="YscJ_FliF"/>
    <property type="match status" value="1"/>
</dbReference>
<comment type="subcellular location">
    <subcellularLocation>
        <location evidence="1">Bacterial flagellum basal body</location>
    </subcellularLocation>
    <subcellularLocation>
        <location evidence="2">Cell membrane</location>
        <topology evidence="2">Multi-pass membrane protein</topology>
    </subcellularLocation>
</comment>
<feature type="region of interest" description="Disordered" evidence="9">
    <location>
        <begin position="406"/>
        <end position="463"/>
    </location>
</feature>
<keyword evidence="13" id="KW-0969">Cilium</keyword>
<feature type="transmembrane region" description="Helical" evidence="10">
    <location>
        <begin position="376"/>
        <end position="398"/>
    </location>
</feature>
<dbReference type="InterPro" id="IPR043427">
    <property type="entry name" value="YscJ/FliF"/>
</dbReference>
<dbReference type="Pfam" id="PF08345">
    <property type="entry name" value="YscJ_FliF_C"/>
    <property type="match status" value="1"/>
</dbReference>
<evidence type="ECO:0000313" key="13">
    <source>
        <dbReference type="EMBL" id="ETO91579.1"/>
    </source>
</evidence>
<keyword evidence="5 10" id="KW-0812">Transmembrane</keyword>
<keyword evidence="8" id="KW-0975">Bacterial flagellum</keyword>
<evidence type="ECO:0000256" key="8">
    <source>
        <dbReference type="ARBA" id="ARBA00023143"/>
    </source>
</evidence>
<evidence type="ECO:0000259" key="11">
    <source>
        <dbReference type="Pfam" id="PF01514"/>
    </source>
</evidence>
<evidence type="ECO:0000256" key="3">
    <source>
        <dbReference type="ARBA" id="ARBA00007971"/>
    </source>
</evidence>
<evidence type="ECO:0000256" key="1">
    <source>
        <dbReference type="ARBA" id="ARBA00004117"/>
    </source>
</evidence>
<proteinExistence type="inferred from homology"/>
<dbReference type="PANTHER" id="PTHR30046:SF0">
    <property type="entry name" value="FLAGELLAR M-RING PROTEIN"/>
    <property type="match status" value="1"/>
</dbReference>
<keyword evidence="4" id="KW-1003">Cell membrane</keyword>
<organism evidence="13 14">
    <name type="scientific">Candidatus Xenolissoclinum pacificiensis L6</name>
    <dbReference type="NCBI Taxonomy" id="1401685"/>
    <lineage>
        <taxon>Bacteria</taxon>
        <taxon>Pseudomonadati</taxon>
        <taxon>Pseudomonadota</taxon>
        <taxon>Alphaproteobacteria</taxon>
        <taxon>Rickettsiales</taxon>
        <taxon>Anaplasmataceae</taxon>
        <taxon>Candidatus Xenolissoclinum</taxon>
    </lineage>
</organism>
<keyword evidence="14" id="KW-1185">Reference proteome</keyword>
<gene>
    <name evidence="13" type="primary">fliF</name>
    <name evidence="13" type="ORF">P857_26</name>
</gene>
<dbReference type="EMBL" id="AXCJ01000002">
    <property type="protein sequence ID" value="ETO91579.1"/>
    <property type="molecule type" value="Genomic_DNA"/>
</dbReference>
<dbReference type="STRING" id="1401685.P857_26"/>
<feature type="domain" description="Flagellar M-ring N-terminal" evidence="11">
    <location>
        <begin position="2"/>
        <end position="151"/>
    </location>
</feature>
<dbReference type="GO" id="GO:0071973">
    <property type="term" value="P:bacterial-type flagellum-dependent cell motility"/>
    <property type="evidence" value="ECO:0007669"/>
    <property type="project" value="InterPro"/>
</dbReference>
<dbReference type="InterPro" id="IPR000067">
    <property type="entry name" value="FlgMring_FliF"/>
</dbReference>
<feature type="domain" description="Flagellar M-ring C-terminal" evidence="12">
    <location>
        <begin position="189"/>
        <end position="349"/>
    </location>
</feature>
<evidence type="ECO:0000256" key="5">
    <source>
        <dbReference type="ARBA" id="ARBA00022692"/>
    </source>
</evidence>
<reference evidence="13 14" key="1">
    <citation type="journal article" date="2013" name="PLoS ONE">
        <title>Bacterial endosymbiosis in a chordate host: long-term co-evolution and conservation of secondary metabolism.</title>
        <authorList>
            <person name="Kwan J.C."/>
            <person name="Schmidt E.W."/>
        </authorList>
    </citation>
    <scope>NUCLEOTIDE SEQUENCE [LARGE SCALE GENOMIC DNA]</scope>
    <source>
        <strain evidence="14">L6</strain>
    </source>
</reference>
<name>W2V011_9RICK</name>
<keyword evidence="7 10" id="KW-0472">Membrane</keyword>
<feature type="compositionally biased region" description="Acidic residues" evidence="9">
    <location>
        <begin position="408"/>
        <end position="420"/>
    </location>
</feature>
<dbReference type="AlphaFoldDB" id="W2V011"/>
<evidence type="ECO:0000256" key="10">
    <source>
        <dbReference type="SAM" id="Phobius"/>
    </source>
</evidence>
<evidence type="ECO:0000256" key="9">
    <source>
        <dbReference type="SAM" id="MobiDB-lite"/>
    </source>
</evidence>
<evidence type="ECO:0000256" key="7">
    <source>
        <dbReference type="ARBA" id="ARBA00023136"/>
    </source>
</evidence>
<evidence type="ECO:0000259" key="12">
    <source>
        <dbReference type="Pfam" id="PF08345"/>
    </source>
</evidence>
<dbReference type="GO" id="GO:0009431">
    <property type="term" value="C:bacterial-type flagellum basal body, MS ring"/>
    <property type="evidence" value="ECO:0007669"/>
    <property type="project" value="InterPro"/>
</dbReference>
<dbReference type="PRINTS" id="PR01009">
    <property type="entry name" value="FLGMRINGFLIF"/>
</dbReference>
<comment type="caution">
    <text evidence="13">The sequence shown here is derived from an EMBL/GenBank/DDBJ whole genome shotgun (WGS) entry which is preliminary data.</text>
</comment>
<comment type="similarity">
    <text evidence="3">Belongs to the FliF family.</text>
</comment>
<dbReference type="Gene3D" id="3.30.300.30">
    <property type="match status" value="1"/>
</dbReference>
<feature type="compositionally biased region" description="Basic and acidic residues" evidence="9">
    <location>
        <begin position="447"/>
        <end position="456"/>
    </location>
</feature>